<dbReference type="Proteomes" id="UP000319130">
    <property type="component" value="Unassembled WGS sequence"/>
</dbReference>
<feature type="transmembrane region" description="Helical" evidence="1">
    <location>
        <begin position="6"/>
        <end position="24"/>
    </location>
</feature>
<keyword evidence="1" id="KW-0472">Membrane</keyword>
<sequence length="459" mass="52952">MLILGVIIPTVFGFVISLLITPELRFSERLALSYALGFGLLTLAMFSLNVVGIKFSLLNTTALISGITILSLVYLKLKGRLRLSFFSAKAPLQKFKQELVSLSLFEKAIAGLLVFFISCNIAIALYWPVYWPDALTTYDFRAKLLAETKFIPDAASLPIAFSWIVFEYPPMTSLVHAWLYLWGWVNPKVFYPLLLISLAIVFYWSLREWSPRYHCFLFTLLLVTTGYIYTHAACAYTNFPFAFYFGVGTIYFYRWMLTRKRGFLILAGTLLGLGSWVRGESELFFLGYLAILIFFSIRHRRFLAPLLFALPYFLIEPLWSVYRVHFLDFPSVNAVPGISSLLALSREFLNFARWRQVAGFIWENVVVYFRLLFFLLVLTTVFYAREVRKHYLLLLIVIFDIILFIVGSFVYSLFFPGKWEYVGGSSRRLFVICLPIIWYFIASITTKHGFSKTQKVAGS</sequence>
<feature type="transmembrane region" description="Helical" evidence="1">
    <location>
        <begin position="285"/>
        <end position="314"/>
    </location>
</feature>
<feature type="transmembrane region" description="Helical" evidence="1">
    <location>
        <begin position="104"/>
        <end position="127"/>
    </location>
</feature>
<name>A0A523W7L2_UNCAE</name>
<feature type="transmembrane region" description="Helical" evidence="1">
    <location>
        <begin position="31"/>
        <end position="51"/>
    </location>
</feature>
<proteinExistence type="predicted"/>
<protein>
    <recommendedName>
        <fullName evidence="4">Glycosyltransferase RgtA/B/C/D-like domain-containing protein</fullName>
    </recommendedName>
</protein>
<feature type="transmembrane region" description="Helical" evidence="1">
    <location>
        <begin position="189"/>
        <end position="206"/>
    </location>
</feature>
<keyword evidence="1" id="KW-0812">Transmembrane</keyword>
<organism evidence="2 3">
    <name type="scientific">Aerophobetes bacterium</name>
    <dbReference type="NCBI Taxonomy" id="2030807"/>
    <lineage>
        <taxon>Bacteria</taxon>
        <taxon>Candidatus Aerophobota</taxon>
    </lineage>
</organism>
<keyword evidence="1" id="KW-1133">Transmembrane helix</keyword>
<accession>A0A523W7L2</accession>
<dbReference type="AlphaFoldDB" id="A0A523W7L2"/>
<comment type="caution">
    <text evidence="2">The sequence shown here is derived from an EMBL/GenBank/DDBJ whole genome shotgun (WGS) entry which is preliminary data.</text>
</comment>
<feature type="transmembrane region" description="Helical" evidence="1">
    <location>
        <begin position="213"/>
        <end position="229"/>
    </location>
</feature>
<feature type="transmembrane region" description="Helical" evidence="1">
    <location>
        <begin position="235"/>
        <end position="253"/>
    </location>
</feature>
<reference evidence="2 3" key="1">
    <citation type="submission" date="2019-03" db="EMBL/GenBank/DDBJ databases">
        <title>Metabolic potential of uncultured bacteria and archaea associated with petroleum seepage in deep-sea sediments.</title>
        <authorList>
            <person name="Dong X."/>
            <person name="Hubert C."/>
        </authorList>
    </citation>
    <scope>NUCLEOTIDE SEQUENCE [LARGE SCALE GENOMIC DNA]</scope>
    <source>
        <strain evidence="2">E29_bin52</strain>
    </source>
</reference>
<feature type="transmembrane region" description="Helical" evidence="1">
    <location>
        <begin position="426"/>
        <end position="445"/>
    </location>
</feature>
<dbReference type="EMBL" id="SOIZ01000139">
    <property type="protein sequence ID" value="TET62987.1"/>
    <property type="molecule type" value="Genomic_DNA"/>
</dbReference>
<evidence type="ECO:0000256" key="1">
    <source>
        <dbReference type="SAM" id="Phobius"/>
    </source>
</evidence>
<evidence type="ECO:0008006" key="4">
    <source>
        <dbReference type="Google" id="ProtNLM"/>
    </source>
</evidence>
<feature type="transmembrane region" description="Helical" evidence="1">
    <location>
        <begin position="391"/>
        <end position="414"/>
    </location>
</feature>
<feature type="transmembrane region" description="Helical" evidence="1">
    <location>
        <begin position="262"/>
        <end position="279"/>
    </location>
</feature>
<evidence type="ECO:0000313" key="2">
    <source>
        <dbReference type="EMBL" id="TET62987.1"/>
    </source>
</evidence>
<evidence type="ECO:0000313" key="3">
    <source>
        <dbReference type="Proteomes" id="UP000319130"/>
    </source>
</evidence>
<feature type="transmembrane region" description="Helical" evidence="1">
    <location>
        <begin position="57"/>
        <end position="75"/>
    </location>
</feature>
<feature type="transmembrane region" description="Helical" evidence="1">
    <location>
        <begin position="365"/>
        <end position="384"/>
    </location>
</feature>
<gene>
    <name evidence="2" type="ORF">E3J48_03305</name>
</gene>